<reference evidence="6 7" key="1">
    <citation type="submission" date="2019-10" db="EMBL/GenBank/DDBJ databases">
        <title>Genomic and transcriptomic insights into the perfect genentic adaptation of a filamentous nitrogen-fixing cyanobacterium to rice fields.</title>
        <authorList>
            <person name="Chen Z."/>
        </authorList>
    </citation>
    <scope>NUCLEOTIDE SEQUENCE [LARGE SCALE GENOMIC DNA]</scope>
    <source>
        <strain evidence="6">CCNUC1</strain>
    </source>
</reference>
<name>A0A5P8WGY2_9NOSO</name>
<keyword evidence="3" id="KW-0378">Hydrolase</keyword>
<proteinExistence type="predicted"/>
<evidence type="ECO:0000259" key="5">
    <source>
        <dbReference type="Pfam" id="PF10040"/>
    </source>
</evidence>
<evidence type="ECO:0000313" key="6">
    <source>
        <dbReference type="EMBL" id="QFS51954.1"/>
    </source>
</evidence>
<dbReference type="GO" id="GO:0051607">
    <property type="term" value="P:defense response to virus"/>
    <property type="evidence" value="ECO:0007669"/>
    <property type="project" value="UniProtKB-KW"/>
</dbReference>
<dbReference type="Pfam" id="PF10040">
    <property type="entry name" value="CRISPR_Cas6"/>
    <property type="match status" value="1"/>
</dbReference>
<dbReference type="Gene3D" id="3.30.70.1890">
    <property type="match status" value="1"/>
</dbReference>
<sequence length="269" mass="29842">MELAVLSSPPKSTSLYAVVIQLGAASAQIIPPTLGRTIHAKVMNWLSLADSQTADIIHRAQVSPFSISGLMGYRRQRGTKPGDDFIFRISLLDGNLIDLLLRGIEQSDNQTLYLGQCPFVIRSIYTLPDTHPQANISDYTVLANTEKISDEITLKFLSPTSFKQQQEIQPFPLPELVFGNLLRRWNVFAPPELNFPPLEWKAVVSAYELKTYALKLEGGAEIGTKGWVKYRFRDSEQARIATVLAHFANFAGVGRKTAMGMGQTCLVNS</sequence>
<evidence type="ECO:0000256" key="1">
    <source>
        <dbReference type="ARBA" id="ARBA00022722"/>
    </source>
</evidence>
<dbReference type="InterPro" id="IPR019267">
    <property type="entry name" value="CRISPR-assoc_Cas6_C"/>
</dbReference>
<gene>
    <name evidence="6" type="ORF">GXM_09448</name>
</gene>
<evidence type="ECO:0000256" key="2">
    <source>
        <dbReference type="ARBA" id="ARBA00022759"/>
    </source>
</evidence>
<keyword evidence="2" id="KW-0255">Endonuclease</keyword>
<dbReference type="KEGG" id="nsh:GXM_09448"/>
<evidence type="ECO:0000313" key="7">
    <source>
        <dbReference type="Proteomes" id="UP000326678"/>
    </source>
</evidence>
<dbReference type="AlphaFoldDB" id="A0A5P8WGY2"/>
<dbReference type="RefSeq" id="WP_152592231.1">
    <property type="nucleotide sequence ID" value="NZ_CP045227.1"/>
</dbReference>
<organism evidence="6 7">
    <name type="scientific">Nostoc sphaeroides CCNUC1</name>
    <dbReference type="NCBI Taxonomy" id="2653204"/>
    <lineage>
        <taxon>Bacteria</taxon>
        <taxon>Bacillati</taxon>
        <taxon>Cyanobacteriota</taxon>
        <taxon>Cyanophyceae</taxon>
        <taxon>Nostocales</taxon>
        <taxon>Nostocaceae</taxon>
        <taxon>Nostoc</taxon>
    </lineage>
</organism>
<evidence type="ECO:0000256" key="4">
    <source>
        <dbReference type="ARBA" id="ARBA00023118"/>
    </source>
</evidence>
<dbReference type="Proteomes" id="UP000326678">
    <property type="component" value="Chromosome Gxm2"/>
</dbReference>
<dbReference type="EMBL" id="CP045227">
    <property type="protein sequence ID" value="QFS51954.1"/>
    <property type="molecule type" value="Genomic_DNA"/>
</dbReference>
<evidence type="ECO:0000256" key="3">
    <source>
        <dbReference type="ARBA" id="ARBA00022801"/>
    </source>
</evidence>
<accession>A0A5P8WGY2</accession>
<dbReference type="NCBIfam" id="TIGR01877">
    <property type="entry name" value="cas_cas6"/>
    <property type="match status" value="1"/>
</dbReference>
<keyword evidence="1" id="KW-0540">Nuclease</keyword>
<dbReference type="InterPro" id="IPR045747">
    <property type="entry name" value="CRISPR-assoc_prot_Cas6_N_sf"/>
</dbReference>
<protein>
    <submittedName>
        <fullName evidence="6">Cas6, CRISPR-associated endoribonuclease Cas6</fullName>
    </submittedName>
</protein>
<dbReference type="GO" id="GO:0004519">
    <property type="term" value="F:endonuclease activity"/>
    <property type="evidence" value="ECO:0007669"/>
    <property type="project" value="UniProtKB-KW"/>
</dbReference>
<feature type="domain" description="CRISPR-associated protein Cas6 C-terminal" evidence="5">
    <location>
        <begin position="154"/>
        <end position="264"/>
    </location>
</feature>
<dbReference type="InterPro" id="IPR010156">
    <property type="entry name" value="CRISPR-assoc_prot_Cas6"/>
</dbReference>
<keyword evidence="7" id="KW-1185">Reference proteome</keyword>
<keyword evidence="4" id="KW-0051">Antiviral defense</keyword>
<dbReference type="GO" id="GO:0016788">
    <property type="term" value="F:hydrolase activity, acting on ester bonds"/>
    <property type="evidence" value="ECO:0007669"/>
    <property type="project" value="InterPro"/>
</dbReference>
<dbReference type="CDD" id="cd21141">
    <property type="entry name" value="Cas6_III-like"/>
    <property type="match status" value="1"/>
</dbReference>
<dbReference type="Gene3D" id="3.30.70.1900">
    <property type="match status" value="1"/>
</dbReference>